<dbReference type="PANTHER" id="PTHR30592:SF1">
    <property type="entry name" value="SULFUR CARRIER PROTEIN FDHD"/>
    <property type="match status" value="1"/>
</dbReference>
<sequence length="262" mass="27628">MTQLLDDRTAAARPFRLIVADGAQSAATRPVPEERPIAIECNGIGYAVLMATPDALEDLAVGFALTERLIDTPEDVRAIDVHEAGGGVVVRLTLARRVAQRVNDRVRHRASDASCGLCGIATMEQAMRPLPPAARWAGEDAAIFRAYHAIAAHQPLNAATGGVHAAAWCSADGTILMVREDVGRHNAFDKLIGAGARAGLTWNGGFALLTSRCSYELVEKAVLARCPLLATISAPTRLALDRAAQAGLALRVLVRGDSLLAG</sequence>
<gene>
    <name evidence="3 4" type="primary">fdhD</name>
    <name evidence="4" type="ORF">E5988_08130</name>
</gene>
<evidence type="ECO:0000256" key="2">
    <source>
        <dbReference type="ARBA" id="ARBA00023150"/>
    </source>
</evidence>
<dbReference type="Gene3D" id="3.40.140.10">
    <property type="entry name" value="Cytidine Deaminase, domain 2"/>
    <property type="match status" value="1"/>
</dbReference>
<evidence type="ECO:0000256" key="3">
    <source>
        <dbReference type="HAMAP-Rule" id="MF_00187"/>
    </source>
</evidence>
<dbReference type="InterPro" id="IPR003786">
    <property type="entry name" value="FdhD"/>
</dbReference>
<dbReference type="PIRSF" id="PIRSF015626">
    <property type="entry name" value="FdhD"/>
    <property type="match status" value="1"/>
</dbReference>
<proteinExistence type="inferred from homology"/>
<dbReference type="InterPro" id="IPR016193">
    <property type="entry name" value="Cytidine_deaminase-like"/>
</dbReference>
<comment type="similarity">
    <text evidence="3">Belongs to the FdhD family.</text>
</comment>
<dbReference type="PANTHER" id="PTHR30592">
    <property type="entry name" value="FORMATE DEHYDROGENASE"/>
    <property type="match status" value="1"/>
</dbReference>
<accession>A0ABY2QHT9</accession>
<dbReference type="Gene3D" id="3.10.20.10">
    <property type="match status" value="1"/>
</dbReference>
<keyword evidence="2 3" id="KW-0501">Molybdenum cofactor biosynthesis</keyword>
<dbReference type="EMBL" id="SSTI01000005">
    <property type="protein sequence ID" value="THG40142.1"/>
    <property type="molecule type" value="Genomic_DNA"/>
</dbReference>
<protein>
    <recommendedName>
        <fullName evidence="3">Sulfur carrier protein FdhD</fullName>
    </recommendedName>
</protein>
<evidence type="ECO:0000256" key="1">
    <source>
        <dbReference type="ARBA" id="ARBA00022490"/>
    </source>
</evidence>
<organism evidence="4 5">
    <name type="scientific">Sphingomonas olei</name>
    <dbReference type="NCBI Taxonomy" id="1886787"/>
    <lineage>
        <taxon>Bacteria</taxon>
        <taxon>Pseudomonadati</taxon>
        <taxon>Pseudomonadota</taxon>
        <taxon>Alphaproteobacteria</taxon>
        <taxon>Sphingomonadales</taxon>
        <taxon>Sphingomonadaceae</taxon>
        <taxon>Sphingomonas</taxon>
    </lineage>
</organism>
<keyword evidence="1 3" id="KW-0963">Cytoplasm</keyword>
<comment type="function">
    <text evidence="3">Required for formate dehydrogenase (FDH) activity. Acts as a sulfur carrier protein that transfers sulfur from IscS to the molybdenum cofactor prior to its insertion into FDH.</text>
</comment>
<evidence type="ECO:0000313" key="5">
    <source>
        <dbReference type="Proteomes" id="UP000308038"/>
    </source>
</evidence>
<comment type="caution">
    <text evidence="4">The sequence shown here is derived from an EMBL/GenBank/DDBJ whole genome shotgun (WGS) entry which is preliminary data.</text>
</comment>
<dbReference type="HAMAP" id="MF_00187">
    <property type="entry name" value="FdhD"/>
    <property type="match status" value="1"/>
</dbReference>
<dbReference type="SUPFAM" id="SSF53927">
    <property type="entry name" value="Cytidine deaminase-like"/>
    <property type="match status" value="1"/>
</dbReference>
<feature type="active site" description="Cysteine persulfide intermediate" evidence="3">
    <location>
        <position position="115"/>
    </location>
</feature>
<comment type="subcellular location">
    <subcellularLocation>
        <location evidence="3">Cytoplasm</location>
    </subcellularLocation>
</comment>
<dbReference type="Proteomes" id="UP000308038">
    <property type="component" value="Unassembled WGS sequence"/>
</dbReference>
<dbReference type="RefSeq" id="WP_125944699.1">
    <property type="nucleotide sequence ID" value="NZ_SSTI01000005.1"/>
</dbReference>
<dbReference type="Pfam" id="PF02634">
    <property type="entry name" value="FdhD-NarQ"/>
    <property type="match status" value="1"/>
</dbReference>
<name>A0ABY2QHT9_9SPHN</name>
<evidence type="ECO:0000313" key="4">
    <source>
        <dbReference type="EMBL" id="THG40142.1"/>
    </source>
</evidence>
<dbReference type="NCBIfam" id="TIGR00129">
    <property type="entry name" value="fdhD_narQ"/>
    <property type="match status" value="1"/>
</dbReference>
<comment type="caution">
    <text evidence="3">Lacks conserved residue(s) required for the propagation of feature annotation.</text>
</comment>
<keyword evidence="5" id="KW-1185">Reference proteome</keyword>
<reference evidence="4 5" key="1">
    <citation type="submission" date="2019-04" db="EMBL/GenBank/DDBJ databases">
        <title>Microbes associate with the intestines of laboratory mice.</title>
        <authorList>
            <person name="Navarre W."/>
            <person name="Wong E."/>
            <person name="Huang K.C."/>
            <person name="Tropini C."/>
            <person name="Ng K."/>
            <person name="Yu B."/>
        </authorList>
    </citation>
    <scope>NUCLEOTIDE SEQUENCE [LARGE SCALE GENOMIC DNA]</scope>
    <source>
        <strain evidence="4 5">NM83_B4-11</strain>
    </source>
</reference>